<dbReference type="EMBL" id="PEBM01000069">
    <property type="protein sequence ID" value="PHV55446.1"/>
    <property type="molecule type" value="Genomic_DNA"/>
</dbReference>
<dbReference type="RefSeq" id="WP_099390878.1">
    <property type="nucleotide sequence ID" value="NZ_PEBM01000069.1"/>
</dbReference>
<sequence>MKHYQVVGFEDTSPVFWFTVTAENFSEALREIEKDYYMTDMTFQKLEITEVEELLKSILK</sequence>
<protein>
    <submittedName>
        <fullName evidence="1">Uncharacterized protein</fullName>
    </submittedName>
</protein>
<evidence type="ECO:0000313" key="1">
    <source>
        <dbReference type="EMBL" id="PHV55446.1"/>
    </source>
</evidence>
<proteinExistence type="predicted"/>
<reference evidence="1 2" key="1">
    <citation type="submission" date="2017-10" db="EMBL/GenBank/DDBJ databases">
        <title>Whole-genome sequence of three Streptococcus macedonicus strains isolated from Italian cheeses of the Veneto region.</title>
        <authorList>
            <person name="Treu L."/>
            <person name="De Diego-Diaz B."/>
            <person name="Papadimitriou K."/>
            <person name="Tsakalidou E."/>
            <person name="Corich V."/>
            <person name="Giacomini A."/>
        </authorList>
    </citation>
    <scope>NUCLEOTIDE SEQUENCE [LARGE SCALE GENOMIC DNA]</scope>
    <source>
        <strain evidence="1 2">27MV</strain>
    </source>
</reference>
<dbReference type="AlphaFoldDB" id="A0A2G3NPL0"/>
<evidence type="ECO:0000313" key="2">
    <source>
        <dbReference type="Proteomes" id="UP000222913"/>
    </source>
</evidence>
<organism evidence="1 2">
    <name type="scientific">Streptococcus macedonicus</name>
    <name type="common">Streptococcus gallolyticus macedonicus</name>
    <dbReference type="NCBI Taxonomy" id="59310"/>
    <lineage>
        <taxon>Bacteria</taxon>
        <taxon>Bacillati</taxon>
        <taxon>Bacillota</taxon>
        <taxon>Bacilli</taxon>
        <taxon>Lactobacillales</taxon>
        <taxon>Streptococcaceae</taxon>
        <taxon>Streptococcus</taxon>
    </lineage>
</organism>
<accession>A0A2G3NPL0</accession>
<gene>
    <name evidence="1" type="ORF">CS010_10785</name>
</gene>
<dbReference type="Proteomes" id="UP000222913">
    <property type="component" value="Unassembled WGS sequence"/>
</dbReference>
<name>A0A2G3NPL0_STRMC</name>
<comment type="caution">
    <text evidence="1">The sequence shown here is derived from an EMBL/GenBank/DDBJ whole genome shotgun (WGS) entry which is preliminary data.</text>
</comment>